<dbReference type="PANTHER" id="PTHR34223">
    <property type="entry name" value="OS11G0201299 PROTEIN"/>
    <property type="match status" value="1"/>
</dbReference>
<evidence type="ECO:0000259" key="1">
    <source>
        <dbReference type="PROSITE" id="PS50181"/>
    </source>
</evidence>
<name>A0AAF1BKV5_DAUCS</name>
<protein>
    <recommendedName>
        <fullName evidence="1">F-box domain-containing protein</fullName>
    </recommendedName>
</protein>
<dbReference type="InterPro" id="IPR032675">
    <property type="entry name" value="LRR_dom_sf"/>
</dbReference>
<dbReference type="SUPFAM" id="SSF52058">
    <property type="entry name" value="L domain-like"/>
    <property type="match status" value="1"/>
</dbReference>
<gene>
    <name evidence="2" type="ORF">DCAR_0935907</name>
</gene>
<dbReference type="InterPro" id="IPR036047">
    <property type="entry name" value="F-box-like_dom_sf"/>
</dbReference>
<dbReference type="SMART" id="SM00256">
    <property type="entry name" value="FBOX"/>
    <property type="match status" value="1"/>
</dbReference>
<dbReference type="InterPro" id="IPR053781">
    <property type="entry name" value="F-box_AtFBL13-like"/>
</dbReference>
<evidence type="ECO:0000313" key="3">
    <source>
        <dbReference type="Proteomes" id="UP000077755"/>
    </source>
</evidence>
<dbReference type="KEGG" id="dcr:108203063"/>
<dbReference type="SUPFAM" id="SSF81383">
    <property type="entry name" value="F-box domain"/>
    <property type="match status" value="1"/>
</dbReference>
<proteinExistence type="predicted"/>
<evidence type="ECO:0000313" key="2">
    <source>
        <dbReference type="EMBL" id="WOH16356.1"/>
    </source>
</evidence>
<dbReference type="Gene3D" id="1.20.1280.50">
    <property type="match status" value="1"/>
</dbReference>
<reference evidence="2" key="1">
    <citation type="journal article" date="2016" name="Nat. Genet.">
        <title>A high-quality carrot genome assembly provides new insights into carotenoid accumulation and asterid genome evolution.</title>
        <authorList>
            <person name="Iorizzo M."/>
            <person name="Ellison S."/>
            <person name="Senalik D."/>
            <person name="Zeng P."/>
            <person name="Satapoomin P."/>
            <person name="Huang J."/>
            <person name="Bowman M."/>
            <person name="Iovene M."/>
            <person name="Sanseverino W."/>
            <person name="Cavagnaro P."/>
            <person name="Yildiz M."/>
            <person name="Macko-Podgorni A."/>
            <person name="Moranska E."/>
            <person name="Grzebelus E."/>
            <person name="Grzebelus D."/>
            <person name="Ashrafi H."/>
            <person name="Zheng Z."/>
            <person name="Cheng S."/>
            <person name="Spooner D."/>
            <person name="Van Deynze A."/>
            <person name="Simon P."/>
        </authorList>
    </citation>
    <scope>NUCLEOTIDE SEQUENCE</scope>
    <source>
        <tissue evidence="2">Leaf</tissue>
    </source>
</reference>
<reference evidence="2" key="2">
    <citation type="submission" date="2022-03" db="EMBL/GenBank/DDBJ databases">
        <title>Draft title - Genomic analysis of global carrot germplasm unveils the trajectory of domestication and the origin of high carotenoid orange carrot.</title>
        <authorList>
            <person name="Iorizzo M."/>
            <person name="Ellison S."/>
            <person name="Senalik D."/>
            <person name="Macko-Podgorni A."/>
            <person name="Grzebelus D."/>
            <person name="Bostan H."/>
            <person name="Rolling W."/>
            <person name="Curaba J."/>
            <person name="Simon P."/>
        </authorList>
    </citation>
    <scope>NUCLEOTIDE SEQUENCE</scope>
    <source>
        <tissue evidence="2">Leaf</tissue>
    </source>
</reference>
<dbReference type="PROSITE" id="PS50181">
    <property type="entry name" value="FBOX"/>
    <property type="match status" value="1"/>
</dbReference>
<dbReference type="CDD" id="cd22160">
    <property type="entry name" value="F-box_AtFBL13-like"/>
    <property type="match status" value="1"/>
</dbReference>
<organism evidence="2 3">
    <name type="scientific">Daucus carota subsp. sativus</name>
    <name type="common">Carrot</name>
    <dbReference type="NCBI Taxonomy" id="79200"/>
    <lineage>
        <taxon>Eukaryota</taxon>
        <taxon>Viridiplantae</taxon>
        <taxon>Streptophyta</taxon>
        <taxon>Embryophyta</taxon>
        <taxon>Tracheophyta</taxon>
        <taxon>Spermatophyta</taxon>
        <taxon>Magnoliopsida</taxon>
        <taxon>eudicotyledons</taxon>
        <taxon>Gunneridae</taxon>
        <taxon>Pentapetalae</taxon>
        <taxon>asterids</taxon>
        <taxon>campanulids</taxon>
        <taxon>Apiales</taxon>
        <taxon>Apiaceae</taxon>
        <taxon>Apioideae</taxon>
        <taxon>Scandiceae</taxon>
        <taxon>Daucinae</taxon>
        <taxon>Daucus</taxon>
        <taxon>Daucus sect. Daucus</taxon>
    </lineage>
</organism>
<dbReference type="InterPro" id="IPR001810">
    <property type="entry name" value="F-box_dom"/>
</dbReference>
<dbReference type="InterPro" id="IPR053197">
    <property type="entry name" value="F-box_SCFL_complex_component"/>
</dbReference>
<dbReference type="Pfam" id="PF00646">
    <property type="entry name" value="F-box"/>
    <property type="match status" value="1"/>
</dbReference>
<dbReference type="Proteomes" id="UP000077755">
    <property type="component" value="Chromosome 9"/>
</dbReference>
<dbReference type="Gene3D" id="3.80.10.10">
    <property type="entry name" value="Ribonuclease Inhibitor"/>
    <property type="match status" value="1"/>
</dbReference>
<dbReference type="EMBL" id="CP093351">
    <property type="protein sequence ID" value="WOH16356.1"/>
    <property type="molecule type" value="Genomic_DNA"/>
</dbReference>
<accession>A0AAF1BKV5</accession>
<feature type="domain" description="F-box" evidence="1">
    <location>
        <begin position="16"/>
        <end position="61"/>
    </location>
</feature>
<sequence>MGSRAKKRTRVLETEVDRLSSLPDDLIHKILSFLDAKEALQTSVLSKRWKLVWTTLPFLNFGEYEHSSSWNTSGFINHVMKHRYRQSHIYQLSLCVSKNRLTKGLPRKFIAHAISRNLENLSIELKYKHMPYKLSTLSSRLIKKLTLGVKLEDFASESDRWDLPALTYLRLKRPGLNGNHNLPDSCLTCLPALRTLCLDNWDFSKSSFSFSLPDLTTLRLSGCTRVSRRDWNFPALLSLELDNVVLTWSCMYKLVKLQNLTLTSVEIPGNLTFSFPQLLSLDIETRYSDSRVWIELSAPKLYNFRSVGIFSLWLEAPVLENANMKLQGWFGNLEWIYRKQYYRRFQDMLSQLGNAKNLTFDLESIEAPSMISDNFAGKPSPFCNLKCVKLPHECNESSIPGALRSYLIGGSSVGTIVTAFPRDTIPCTEAVSMIAQNSVLKEPLAAPAKEVDDTQQNIHWTKTIDVDMHVQEEPFVEDSV</sequence>
<dbReference type="AlphaFoldDB" id="A0AAF1BKV5"/>
<keyword evidence="3" id="KW-1185">Reference proteome</keyword>
<dbReference type="PANTHER" id="PTHR34223:SF51">
    <property type="entry name" value="OS06G0556300 PROTEIN"/>
    <property type="match status" value="1"/>
</dbReference>